<dbReference type="Gene3D" id="1.10.1200.10">
    <property type="entry name" value="ACP-like"/>
    <property type="match status" value="1"/>
</dbReference>
<proteinExistence type="predicted"/>
<name>A0ABQ4S9A3_9HYPH</name>
<feature type="domain" description="Carrier" evidence="1">
    <location>
        <begin position="4"/>
        <end position="85"/>
    </location>
</feature>
<keyword evidence="3" id="KW-1185">Reference proteome</keyword>
<reference evidence="2" key="2">
    <citation type="submission" date="2021-08" db="EMBL/GenBank/DDBJ databases">
        <authorList>
            <person name="Tani A."/>
            <person name="Ola A."/>
            <person name="Ogura Y."/>
            <person name="Katsura K."/>
            <person name="Hayashi T."/>
        </authorList>
    </citation>
    <scope>NUCLEOTIDE SEQUENCE</scope>
    <source>
        <strain evidence="2">DSM 17168</strain>
    </source>
</reference>
<dbReference type="InterPro" id="IPR036736">
    <property type="entry name" value="ACP-like_sf"/>
</dbReference>
<dbReference type="SUPFAM" id="SSF47336">
    <property type="entry name" value="ACP-like"/>
    <property type="match status" value="1"/>
</dbReference>
<accession>A0ABQ4S9A3</accession>
<sequence length="92" mass="9340">MPDSPSPEIAARTAALVEGILAQKGIAGAPAPDTFLTEAGLTSLDLVNLMLAIEAEFDITIPSSHLNPQSFRTLGSIAAMVQAVRGAGPLAA</sequence>
<evidence type="ECO:0000313" key="2">
    <source>
        <dbReference type="EMBL" id="GJD98250.1"/>
    </source>
</evidence>
<evidence type="ECO:0000313" key="3">
    <source>
        <dbReference type="Proteomes" id="UP001055153"/>
    </source>
</evidence>
<comment type="caution">
    <text evidence="2">The sequence shown here is derived from an EMBL/GenBank/DDBJ whole genome shotgun (WGS) entry which is preliminary data.</text>
</comment>
<gene>
    <name evidence="2" type="ORF">GMJLKIPL_0157</name>
</gene>
<dbReference type="EMBL" id="BPQQ01000002">
    <property type="protein sequence ID" value="GJD98250.1"/>
    <property type="molecule type" value="Genomic_DNA"/>
</dbReference>
<protein>
    <submittedName>
        <fullName evidence="2">Aminoacyl carrier protein 1</fullName>
    </submittedName>
</protein>
<dbReference type="InterPro" id="IPR009081">
    <property type="entry name" value="PP-bd_ACP"/>
</dbReference>
<organism evidence="2 3">
    <name type="scientific">Methylobacterium isbiliense</name>
    <dbReference type="NCBI Taxonomy" id="315478"/>
    <lineage>
        <taxon>Bacteria</taxon>
        <taxon>Pseudomonadati</taxon>
        <taxon>Pseudomonadota</taxon>
        <taxon>Alphaproteobacteria</taxon>
        <taxon>Hyphomicrobiales</taxon>
        <taxon>Methylobacteriaceae</taxon>
        <taxon>Methylobacterium</taxon>
    </lineage>
</organism>
<dbReference type="RefSeq" id="WP_238233207.1">
    <property type="nucleotide sequence ID" value="NZ_BPQQ01000002.1"/>
</dbReference>
<dbReference type="Proteomes" id="UP001055153">
    <property type="component" value="Unassembled WGS sequence"/>
</dbReference>
<dbReference type="Pfam" id="PF00550">
    <property type="entry name" value="PP-binding"/>
    <property type="match status" value="1"/>
</dbReference>
<reference evidence="2" key="1">
    <citation type="journal article" date="2021" name="Front. Microbiol.">
        <title>Comprehensive Comparative Genomics and Phenotyping of Methylobacterium Species.</title>
        <authorList>
            <person name="Alessa O."/>
            <person name="Ogura Y."/>
            <person name="Fujitani Y."/>
            <person name="Takami H."/>
            <person name="Hayashi T."/>
            <person name="Sahin N."/>
            <person name="Tani A."/>
        </authorList>
    </citation>
    <scope>NUCLEOTIDE SEQUENCE</scope>
    <source>
        <strain evidence="2">DSM 17168</strain>
    </source>
</reference>
<evidence type="ECO:0000259" key="1">
    <source>
        <dbReference type="PROSITE" id="PS50075"/>
    </source>
</evidence>
<dbReference type="PROSITE" id="PS50075">
    <property type="entry name" value="CARRIER"/>
    <property type="match status" value="1"/>
</dbReference>